<evidence type="ECO:0000256" key="5">
    <source>
        <dbReference type="ARBA" id="ARBA00022574"/>
    </source>
</evidence>
<evidence type="ECO:0000256" key="10">
    <source>
        <dbReference type="SAM" id="MobiDB-lite"/>
    </source>
</evidence>
<keyword evidence="6" id="KW-0677">Repeat</keyword>
<dbReference type="RefSeq" id="XP_065648766.1">
    <property type="nucleotide sequence ID" value="XM_065792694.1"/>
</dbReference>
<dbReference type="GeneID" id="101237753"/>
<dbReference type="Gene3D" id="2.130.10.10">
    <property type="entry name" value="YVTN repeat-like/Quinoprotein amine dehydrogenase"/>
    <property type="match status" value="2"/>
</dbReference>
<dbReference type="SUPFAM" id="SSF50978">
    <property type="entry name" value="WD40 repeat-like"/>
    <property type="match status" value="1"/>
</dbReference>
<comment type="subcellular location">
    <subcellularLocation>
        <location evidence="1">Early endosome membrane</location>
        <topology evidence="1">Peripheral membrane protein</topology>
    </subcellularLocation>
    <subcellularLocation>
        <location evidence="2">Late endosome membrane</location>
    </subcellularLocation>
</comment>
<proteinExistence type="inferred from homology"/>
<dbReference type="PROSITE" id="PS50896">
    <property type="entry name" value="LISH"/>
    <property type="match status" value="1"/>
</dbReference>
<protein>
    <recommendedName>
        <fullName evidence="4">WD repeat-containing protein 91</fullName>
    </recommendedName>
</protein>
<accession>A0ABM4BIA2</accession>
<feature type="repeat" description="WD" evidence="8">
    <location>
        <begin position="544"/>
        <end position="585"/>
    </location>
</feature>
<evidence type="ECO:0000256" key="3">
    <source>
        <dbReference type="ARBA" id="ARBA00006128"/>
    </source>
</evidence>
<evidence type="ECO:0000256" key="4">
    <source>
        <dbReference type="ARBA" id="ARBA00021116"/>
    </source>
</evidence>
<dbReference type="InterPro" id="IPR006594">
    <property type="entry name" value="LisH"/>
</dbReference>
<evidence type="ECO:0000256" key="2">
    <source>
        <dbReference type="ARBA" id="ARBA00004414"/>
    </source>
</evidence>
<feature type="domain" description="ARMC9 CTLH-like" evidence="11">
    <location>
        <begin position="50"/>
        <end position="168"/>
    </location>
</feature>
<name>A0ABM4BIA2_HYDVU</name>
<evidence type="ECO:0000256" key="6">
    <source>
        <dbReference type="ARBA" id="ARBA00022737"/>
    </source>
</evidence>
<dbReference type="SMART" id="SM00320">
    <property type="entry name" value="WD40"/>
    <property type="match status" value="4"/>
</dbReference>
<evidence type="ECO:0000313" key="14">
    <source>
        <dbReference type="RefSeq" id="XP_065648766.1"/>
    </source>
</evidence>
<feature type="compositionally biased region" description="Basic and acidic residues" evidence="10">
    <location>
        <begin position="259"/>
        <end position="278"/>
    </location>
</feature>
<dbReference type="InterPro" id="IPR036322">
    <property type="entry name" value="WD40_repeat_dom_sf"/>
</dbReference>
<evidence type="ECO:0000256" key="1">
    <source>
        <dbReference type="ARBA" id="ARBA00004220"/>
    </source>
</evidence>
<evidence type="ECO:0000256" key="8">
    <source>
        <dbReference type="PROSITE-ProRule" id="PRU00221"/>
    </source>
</evidence>
<evidence type="ECO:0000313" key="12">
    <source>
        <dbReference type="Proteomes" id="UP001652625"/>
    </source>
</evidence>
<organism evidence="12 14">
    <name type="scientific">Hydra vulgaris</name>
    <name type="common">Hydra</name>
    <name type="synonym">Hydra attenuata</name>
    <dbReference type="NCBI Taxonomy" id="6087"/>
    <lineage>
        <taxon>Eukaryota</taxon>
        <taxon>Metazoa</taxon>
        <taxon>Cnidaria</taxon>
        <taxon>Hydrozoa</taxon>
        <taxon>Hydroidolina</taxon>
        <taxon>Anthoathecata</taxon>
        <taxon>Aplanulata</taxon>
        <taxon>Hydridae</taxon>
        <taxon>Hydra</taxon>
    </lineage>
</organism>
<dbReference type="PROSITE" id="PS00678">
    <property type="entry name" value="WD_REPEATS_1"/>
    <property type="match status" value="1"/>
</dbReference>
<dbReference type="InterPro" id="IPR015943">
    <property type="entry name" value="WD40/YVTN_repeat-like_dom_sf"/>
</dbReference>
<dbReference type="PROSITE" id="PS50082">
    <property type="entry name" value="WD_REPEATS_2"/>
    <property type="match status" value="3"/>
</dbReference>
<dbReference type="Proteomes" id="UP001652625">
    <property type="component" value="Chromosome 03"/>
</dbReference>
<evidence type="ECO:0000313" key="13">
    <source>
        <dbReference type="RefSeq" id="XP_065648765.1"/>
    </source>
</evidence>
<sequence length="690" mass="78964">MAALSSTIDSLVKEYLIFRGFTSSLKVLETEIKNDNNKSYKVDKILEQFSLYIQNYEIANLKSYWRYFERCYFCQLGHETYKLVKKLETNVLQLYVVRALQNNKPERVNEFFEKYALELQHDAAWSDWFILPFMKNPEQNKAFAMYFTKIWQDAVLLSLANCLDTIFSQITLPVLLNFEKEKNKLQLIQEENKGLQIQLLNYEKELNRLRSQTLLGKYCVATQTDDCDIESTQKAGESKTKSQAVKPRFVPWKFLGSKEKEKTKREANTSKQIEENSMRKPSLIKSEQVTVSNEDINFIDVFEKTNKQASQNADESVPIDTTERIHFYAEDNAPFIILSNNEFKEHDAIIVCCKFSSQSNSIASLDADGVLKVWTCYPNISSSSTISLDMEILSVDWLPFTENKLLLGRSDGQISVYDIGTKKFLWETTVSSQFKKIILLVCSPNSTTAACSSSNSQIKYPRKNSKLKKKKLYSDYDPSFSKEGCISVWDLQNGQLKRILTVDPFPFCIHSLTYNHNGMLLLTGGVDGVIRLFDIRNGDCLMNWHAHFTDIIDVIFNPSETCVYSLGIDGKLCIWDVNKVSTKISEYPLPAGSTGLHYYSEINEHDQLGQDEYFCGRLMCCHSEGHYIMICGPSGLMIYETNNDFFNESMHIVCPNSEVTTLDWSSLPNRSIAICGTKKGVVQISTLSKK</sequence>
<dbReference type="PANTHER" id="PTHR13083:SF3">
    <property type="entry name" value="WD REPEAT-CONTAINING PROTEIN 91"/>
    <property type="match status" value="1"/>
</dbReference>
<keyword evidence="12" id="KW-1185">Reference proteome</keyword>
<dbReference type="InterPro" id="IPR056327">
    <property type="entry name" value="ARMC9_CTLH-like_dom"/>
</dbReference>
<feature type="repeat" description="WD" evidence="8">
    <location>
        <begin position="509"/>
        <end position="543"/>
    </location>
</feature>
<evidence type="ECO:0000259" key="11">
    <source>
        <dbReference type="Pfam" id="PF23138"/>
    </source>
</evidence>
<comment type="similarity">
    <text evidence="3">Belongs to the WD repeat WDR91 family.</text>
</comment>
<feature type="region of interest" description="Disordered" evidence="10">
    <location>
        <begin position="259"/>
        <end position="279"/>
    </location>
</feature>
<evidence type="ECO:0000256" key="7">
    <source>
        <dbReference type="ARBA" id="ARBA00022753"/>
    </source>
</evidence>
<keyword evidence="5 8" id="KW-0853">WD repeat</keyword>
<dbReference type="Pfam" id="PF00400">
    <property type="entry name" value="WD40"/>
    <property type="match status" value="3"/>
</dbReference>
<evidence type="ECO:0000256" key="9">
    <source>
        <dbReference type="SAM" id="Coils"/>
    </source>
</evidence>
<keyword evidence="7" id="KW-0967">Endosome</keyword>
<feature type="repeat" description="WD" evidence="8">
    <location>
        <begin position="343"/>
        <end position="374"/>
    </location>
</feature>
<keyword evidence="9" id="KW-0175">Coiled coil</keyword>
<dbReference type="RefSeq" id="XP_065648765.1">
    <property type="nucleotide sequence ID" value="XM_065792693.1"/>
</dbReference>
<reference evidence="13 14" key="1">
    <citation type="submission" date="2025-05" db="UniProtKB">
        <authorList>
            <consortium name="RefSeq"/>
        </authorList>
    </citation>
    <scope>IDENTIFICATION</scope>
</reference>
<dbReference type="PANTHER" id="PTHR13083">
    <property type="entry name" value="WD REPEAT-CONTAINING PROTEIN 91"/>
    <property type="match status" value="1"/>
</dbReference>
<dbReference type="InterPro" id="IPR039724">
    <property type="entry name" value="WDR91"/>
</dbReference>
<dbReference type="InterPro" id="IPR019775">
    <property type="entry name" value="WD40_repeat_CS"/>
</dbReference>
<gene>
    <name evidence="13 14" type="primary">LOC101237753</name>
</gene>
<dbReference type="Pfam" id="PF23138">
    <property type="entry name" value="CTLH_Armc9"/>
    <property type="match status" value="1"/>
</dbReference>
<dbReference type="InterPro" id="IPR001680">
    <property type="entry name" value="WD40_rpt"/>
</dbReference>
<feature type="coiled-coil region" evidence="9">
    <location>
        <begin position="178"/>
        <end position="212"/>
    </location>
</feature>